<dbReference type="EMBL" id="BRXU01000036">
    <property type="protein sequence ID" value="GLC60584.1"/>
    <property type="molecule type" value="Genomic_DNA"/>
</dbReference>
<protein>
    <recommendedName>
        <fullName evidence="4">ATP-dependent DNA helicase</fullName>
    </recommendedName>
</protein>
<sequence length="1860" mass="203667">MPTSAPLSREGTARHSAPHHSAVPATPHQHAPASAAVPAVAARQPSQHAQPMAVDTPTQSNTIRRIKLHVRRRSPSPAGADTQAQCTIPRYVKIVSSTTAEVKIPIPTSNAAVPAPQPTAAAPAPFTSPLVPASALVGPSMALPTPEPDPLPAPRGQPQQPPPNIGRIDAQLPASSAFMRGLSDLDVILSRGPNDNAAAAIGNTLQHPELLQRLLDGGSVAVPRDTRPEHFANDYDPRWFLFTHPEVFPNGTGACPKGMSLDAWGQLLLRRWYPFDDPGISPYFLIDLYDVWARHEVSRMTYVKLQLTSASTIESIGTLTYEETAQVINLLRRGLMGAALSTELAKLPQGARHLFECFKFVNGRVRGTPWAFRSLRAHYLGGAWLAWGPPTMSLNLNPSPLDSHIVFYLAGRPYKFSRDGVPEGRPDIVQRWRLIATNPQAAAAYFKLFISAVCDVLLGWPPGAAKQANSDCPFGHVLAWFFKYESNQAGDLHAHGCIWQAELASPRLHDVLAADDTARRLTSFLENLSCAFFVQPEHWARDVFGPGFDVVNHAGEFGAPEDRILRRRGDEHYATACLPPLALDLRTEATRLMAQGQIEKNLHRHTGTCAERGGAPTDEACRLGWPRRKIRESEVLPNSRGILLKRAGAHLVNCTPALMLAQPCNHFVYPMVEVSRWLRQLELWQNAHPDTPSTDPSAPQLPDQDALASDVGEYALKYGTKEDSLEASAPYLESTALLQERLARRKHEREGGPAPGSPEDLAGFNIRHACNQAQAAITQSAAETALSVSGSPSFVESHEFCTQDLGLFANFTLQGQATVDVAAVSPRFARPRLLAAPDAATPEETASSILAPPPTATIAQTAAWEAYARVPAPVFDYLYRGNAVRHLAPILLSMWCYLAHASNTEHAAQHNMRLHPYHPQSERDIWHLYRRPHIAQLLRDPPPRPVANTSAADKEIYAAYVLANFWVYDLEHPLPSYGGLWTHLQALLAEAAVLPADATTLRTRQLRVLVNYERHMADRAATRNRSHARQERHQAASNANDATAAAAALLQRDPRHVADDRNDTSEADADALLEDAYGAIEEGDFDEAAILQQAAETTRQDVGAVLASMRSVTSPQQQQQLETTFLGCHGAPVDTRTDAYLRPALRTLTAATASTTPPATQLQPLPSVRSAADLVFDVHALSQQLATFKQAAASAPAAPTDTGQPAPERLTLHRDTRTGDLQLQLHVFPPDTLGGDQLIRTIAPTEEPPYVRLPADQLPSPEDTARIFRLDDEQRPPFLKFAYTLLAEARGRSDLLPPPLLGLIPAPAGAGKSHCIMALEWFAFQHSLSEMLAISSYTWRGALQITTPSNTGMSTTTLFGLGDRKRRGELTGEQKRKLQNRLCGVRLLIIDEAYFIGLPHLAGISSHVRMACDALQPGHPYPLAPFGYMHCLIAGDMRQHLAPFAVPLYAAAETADGDEDGLKRRLLAAIATATGSPDTRKLTEASAGHRVYRQFREVYPLTRQYRLDKDEQHRQNVMLFDGRTDADPTAVRNLLEDLQARTMADLPARLTRAVILRHRVQVGANRLLALHHSRVTGQHIFIWRSIDVLSSTHQPPPPELAAQLDNDSFDNTGDIPTINFFFPGCLYVFGSSDAPALHIIANNTATGVGIIPAAPDAEALLRAPPDCRLHVLRRPPDALIVRPDGAPLPRTFQHPSIPEGCVPVFPITRKFPYPPRNRGRTTGAAQHRLERFGYELQDAYAPTDFLTQGMTFSATNTQWAAHLTPPPDGNMHRASLYVVLSRFSTREDIRLLAPLWRPGAGQDEKEGVVRTFVKLAKRVPAIAAEIARLDTLAEETRALFPAALQGLQVTAGLVPRAPVQ</sequence>
<comment type="caution">
    <text evidence="2">The sequence shown here is derived from an EMBL/GenBank/DDBJ whole genome shotgun (WGS) entry which is preliminary data.</text>
</comment>
<evidence type="ECO:0000256" key="1">
    <source>
        <dbReference type="SAM" id="MobiDB-lite"/>
    </source>
</evidence>
<feature type="region of interest" description="Disordered" evidence="1">
    <location>
        <begin position="1020"/>
        <end position="1043"/>
    </location>
</feature>
<gene>
    <name evidence="2" type="primary">PLEST011546</name>
    <name evidence="2" type="ORF">PLESTB_001630600</name>
</gene>
<feature type="region of interest" description="Disordered" evidence="1">
    <location>
        <begin position="1"/>
        <end position="39"/>
    </location>
</feature>
<evidence type="ECO:0000313" key="2">
    <source>
        <dbReference type="EMBL" id="GLC60584.1"/>
    </source>
</evidence>
<evidence type="ECO:0000313" key="3">
    <source>
        <dbReference type="Proteomes" id="UP001165080"/>
    </source>
</evidence>
<proteinExistence type="predicted"/>
<keyword evidence="3" id="KW-1185">Reference proteome</keyword>
<name>A0A9W6F8S5_9CHLO</name>
<feature type="compositionally biased region" description="Pro residues" evidence="1">
    <location>
        <begin position="145"/>
        <end position="164"/>
    </location>
</feature>
<accession>A0A9W6F8S5</accession>
<feature type="compositionally biased region" description="Low complexity" evidence="1">
    <location>
        <begin position="27"/>
        <end position="39"/>
    </location>
</feature>
<reference evidence="2 3" key="1">
    <citation type="journal article" date="2023" name="Commun. Biol.">
        <title>Reorganization of the ancestral sex-determining regions during the evolution of trioecy in Pleodorina starrii.</title>
        <authorList>
            <person name="Takahashi K."/>
            <person name="Suzuki S."/>
            <person name="Kawai-Toyooka H."/>
            <person name="Yamamoto K."/>
            <person name="Hamaji T."/>
            <person name="Ootsuki R."/>
            <person name="Yamaguchi H."/>
            <person name="Kawachi M."/>
            <person name="Higashiyama T."/>
            <person name="Nozaki H."/>
        </authorList>
    </citation>
    <scope>NUCLEOTIDE SEQUENCE [LARGE SCALE GENOMIC DNA]</scope>
    <source>
        <strain evidence="2 3">NIES-4479</strain>
    </source>
</reference>
<dbReference type="InterPro" id="IPR027417">
    <property type="entry name" value="P-loop_NTPase"/>
</dbReference>
<dbReference type="Gene3D" id="3.40.50.300">
    <property type="entry name" value="P-loop containing nucleotide triphosphate hydrolases"/>
    <property type="match status" value="1"/>
</dbReference>
<feature type="region of interest" description="Disordered" evidence="1">
    <location>
        <begin position="138"/>
        <end position="167"/>
    </location>
</feature>
<organism evidence="2 3">
    <name type="scientific">Pleodorina starrii</name>
    <dbReference type="NCBI Taxonomy" id="330485"/>
    <lineage>
        <taxon>Eukaryota</taxon>
        <taxon>Viridiplantae</taxon>
        <taxon>Chlorophyta</taxon>
        <taxon>core chlorophytes</taxon>
        <taxon>Chlorophyceae</taxon>
        <taxon>CS clade</taxon>
        <taxon>Chlamydomonadales</taxon>
        <taxon>Volvocaceae</taxon>
        <taxon>Pleodorina</taxon>
    </lineage>
</organism>
<dbReference type="Proteomes" id="UP001165080">
    <property type="component" value="Unassembled WGS sequence"/>
</dbReference>
<evidence type="ECO:0008006" key="4">
    <source>
        <dbReference type="Google" id="ProtNLM"/>
    </source>
</evidence>